<dbReference type="PROSITE" id="PS01292">
    <property type="entry name" value="UPF0036"/>
    <property type="match status" value="1"/>
</dbReference>
<dbReference type="PANTHER" id="PTHR43694">
    <property type="entry name" value="RIBONUCLEASE J"/>
    <property type="match status" value="1"/>
</dbReference>
<evidence type="ECO:0000256" key="1">
    <source>
        <dbReference type="ARBA" id="ARBA00022490"/>
    </source>
</evidence>
<dbReference type="EC" id="3.1.-.-" evidence="9"/>
<dbReference type="NCBIfam" id="TIGR00649">
    <property type="entry name" value="MG423"/>
    <property type="match status" value="1"/>
</dbReference>
<dbReference type="GO" id="GO:0006364">
    <property type="term" value="P:rRNA processing"/>
    <property type="evidence" value="ECO:0007669"/>
    <property type="project" value="UniProtKB-UniRule"/>
</dbReference>
<keyword evidence="3 12" id="KW-0479">Metal-binding</keyword>
<dbReference type="InterPro" id="IPR036866">
    <property type="entry name" value="RibonucZ/Hydroxyglut_hydro"/>
</dbReference>
<comment type="function">
    <text evidence="9">An RNase that has 5'-3' exonuclease and possibly endonuclease activity. Involved in maturation of rRNA and in some organisms also mRNA maturation and/or decay.</text>
</comment>
<sequence>MNADREEIAAVYSGGEQGGKEEATQAYTAVRRGASDETNAAPRSNSPLRIVALGGLGEIGINCMAYEYGDDLILVDAGLMFPDADMPGVDYVIPDFSWLRERADKLRGILLTHGHEDHIGALPFLLREFPAPIYGTALTLGILEGKLLEYKVEADLNPVKPRDTVTLGSFQVEFIRVAHSVVDGCALAIRSPEGVVIHTGDFKLDQTPVDGEVTDLATFARYGDQGVLALLSDSTNVEREGYTISERYVGEALSDLFPKCKGRIIVAAFSSNIHRVQQVADVAAASGRKVLLNGRSMIANVRIARQLGYLKISDDLLMDIRELPHIPREQVCMITTGSQGEPLSALSRIAMDDHKQIKLEKGDTVILSSRYIPGNERTISELINHLYRRGADVHHEKVSEVHVSGHASQEELKLMMNITRPRFFLPIHGEYRHLVLHRRLAMKVGIPEERCLLAINGEVVNFYNETACIEETVETGRVFVDGKGVGDVGEVVLKDRRHLSEDGMVLVILGVNQHTGEFIYGPEIVSRGFVFEDESQAYLQTAREMVREALKELSVEFLADRDEVRQIVRQTLKRFFKKSIERRPMVLPVILEM</sequence>
<dbReference type="InterPro" id="IPR041636">
    <property type="entry name" value="RNase_J_C"/>
</dbReference>
<evidence type="ECO:0000313" key="15">
    <source>
        <dbReference type="Proteomes" id="UP000002420"/>
    </source>
</evidence>
<organism evidence="14 15">
    <name type="scientific">Trichlorobacter lovleyi (strain ATCC BAA-1151 / DSM 17278 / SZ)</name>
    <name type="common">Geobacter lovleyi</name>
    <dbReference type="NCBI Taxonomy" id="398767"/>
    <lineage>
        <taxon>Bacteria</taxon>
        <taxon>Pseudomonadati</taxon>
        <taxon>Thermodesulfobacteriota</taxon>
        <taxon>Desulfuromonadia</taxon>
        <taxon>Geobacterales</taxon>
        <taxon>Geobacteraceae</taxon>
        <taxon>Trichlorobacter</taxon>
    </lineage>
</organism>
<feature type="binding site" evidence="12">
    <location>
        <position position="90"/>
    </location>
    <ligand>
        <name>Ca(2+)</name>
        <dbReference type="ChEBI" id="CHEBI:29108"/>
    </ligand>
</feature>
<comment type="subunit">
    <text evidence="9">Homodimer, may be a subunit of the RNA degradosome.</text>
</comment>
<keyword evidence="12" id="KW-0106">Calcium</keyword>
<dbReference type="KEGG" id="glo:Glov_3415"/>
<dbReference type="HAMAP" id="MF_01491">
    <property type="entry name" value="RNase_J_bact"/>
    <property type="match status" value="1"/>
</dbReference>
<evidence type="ECO:0000313" key="14">
    <source>
        <dbReference type="EMBL" id="ACD97120.1"/>
    </source>
</evidence>
<dbReference type="InterPro" id="IPR055132">
    <property type="entry name" value="RNase_J_b_CASP"/>
</dbReference>
<evidence type="ECO:0000256" key="5">
    <source>
        <dbReference type="ARBA" id="ARBA00022801"/>
    </source>
</evidence>
<dbReference type="GO" id="GO:0004534">
    <property type="term" value="F:5'-3' RNA exonuclease activity"/>
    <property type="evidence" value="ECO:0007669"/>
    <property type="project" value="UniProtKB-UniRule"/>
</dbReference>
<feature type="binding site" evidence="12">
    <location>
        <position position="481"/>
    </location>
    <ligand>
        <name>Ca(2+)</name>
        <dbReference type="ChEBI" id="CHEBI:29108"/>
    </ligand>
</feature>
<comment type="cofactor">
    <cofactor evidence="12">
        <name>Ca(2+)</name>
        <dbReference type="ChEBI" id="CHEBI:29108"/>
    </cofactor>
    <text evidence="12">Binds 1 Ca(2+) cation per subunit. Seen in 1 crystal structure, it is not clear if it is physiologically important.</text>
</comment>
<keyword evidence="7 9" id="KW-0269">Exonuclease</keyword>
<dbReference type="AlphaFoldDB" id="B3E217"/>
<feature type="binding site" evidence="12">
    <location>
        <position position="115"/>
    </location>
    <ligand>
        <name>Zn(2+)</name>
        <dbReference type="ChEBI" id="CHEBI:29105"/>
        <label>1</label>
        <note>catalytic</note>
    </ligand>
</feature>
<keyword evidence="8 9" id="KW-0694">RNA-binding</keyword>
<dbReference type="InterPro" id="IPR001587">
    <property type="entry name" value="RNase_J_CS"/>
</dbReference>
<dbReference type="Pfam" id="PF00753">
    <property type="entry name" value="Lactamase_B"/>
    <property type="match status" value="1"/>
</dbReference>
<dbReference type="Pfam" id="PF22505">
    <property type="entry name" value="RNase_J_b_CASP"/>
    <property type="match status" value="1"/>
</dbReference>
<dbReference type="GO" id="GO:0004521">
    <property type="term" value="F:RNA endonuclease activity"/>
    <property type="evidence" value="ECO:0007669"/>
    <property type="project" value="UniProtKB-UniRule"/>
</dbReference>
<dbReference type="Gene3D" id="3.60.15.10">
    <property type="entry name" value="Ribonuclease Z/Hydroxyacylglutathione hydrolase-like"/>
    <property type="match status" value="1"/>
</dbReference>
<dbReference type="GO" id="GO:0003723">
    <property type="term" value="F:RNA binding"/>
    <property type="evidence" value="ECO:0007669"/>
    <property type="project" value="UniProtKB-UniRule"/>
</dbReference>
<dbReference type="HOGENOM" id="CLU_008727_3_1_7"/>
<comment type="subcellular location">
    <subcellularLocation>
        <location evidence="9">Cytoplasm</location>
    </subcellularLocation>
</comment>
<dbReference type="InterPro" id="IPR030854">
    <property type="entry name" value="RNase_J_bac"/>
</dbReference>
<keyword evidence="9" id="KW-0698">rRNA processing</keyword>
<evidence type="ECO:0000256" key="3">
    <source>
        <dbReference type="ARBA" id="ARBA00022723"/>
    </source>
</evidence>
<dbReference type="InterPro" id="IPR001279">
    <property type="entry name" value="Metallo-B-lactamas"/>
</dbReference>
<protein>
    <recommendedName>
        <fullName evidence="9">Ribonuclease J</fullName>
        <shortName evidence="9">RNase J</shortName>
        <ecNumber evidence="9">3.1.-.-</ecNumber>
    </recommendedName>
</protein>
<name>B3E217_TRIL1</name>
<feature type="binding site" evidence="12">
    <location>
        <position position="179"/>
    </location>
    <ligand>
        <name>Zn(2+)</name>
        <dbReference type="ChEBI" id="CHEBI:29105"/>
        <label>1</label>
        <note>catalytic</note>
    </ligand>
</feature>
<dbReference type="InterPro" id="IPR004613">
    <property type="entry name" value="RNase_J"/>
</dbReference>
<dbReference type="SUPFAM" id="SSF56281">
    <property type="entry name" value="Metallo-hydrolase/oxidoreductase"/>
    <property type="match status" value="1"/>
</dbReference>
<keyword evidence="4 9" id="KW-0255">Endonuclease</keyword>
<dbReference type="GO" id="GO:0005737">
    <property type="term" value="C:cytoplasm"/>
    <property type="evidence" value="ECO:0007669"/>
    <property type="project" value="UniProtKB-SubCell"/>
</dbReference>
<dbReference type="InterPro" id="IPR011108">
    <property type="entry name" value="RMMBL"/>
</dbReference>
<dbReference type="OrthoDB" id="9770211at2"/>
<dbReference type="Gene3D" id="3.40.50.10710">
    <property type="entry name" value="Metallo-hydrolase/oxidoreductase"/>
    <property type="match status" value="1"/>
</dbReference>
<dbReference type="SMART" id="SM00849">
    <property type="entry name" value="Lactamase_B"/>
    <property type="match status" value="1"/>
</dbReference>
<evidence type="ECO:0000256" key="11">
    <source>
        <dbReference type="PIRSR" id="PIRSR004803-2"/>
    </source>
</evidence>
<dbReference type="Pfam" id="PF07521">
    <property type="entry name" value="RMMBL"/>
    <property type="match status" value="1"/>
</dbReference>
<dbReference type="EMBL" id="CP001089">
    <property type="protein sequence ID" value="ACD97120.1"/>
    <property type="molecule type" value="Genomic_DNA"/>
</dbReference>
<evidence type="ECO:0000256" key="6">
    <source>
        <dbReference type="ARBA" id="ARBA00022833"/>
    </source>
</evidence>
<evidence type="ECO:0000256" key="2">
    <source>
        <dbReference type="ARBA" id="ARBA00022722"/>
    </source>
</evidence>
<evidence type="ECO:0000259" key="13">
    <source>
        <dbReference type="SMART" id="SM00849"/>
    </source>
</evidence>
<proteinExistence type="inferred from homology"/>
<dbReference type="Proteomes" id="UP000002420">
    <property type="component" value="Chromosome"/>
</dbReference>
<dbReference type="InterPro" id="IPR042173">
    <property type="entry name" value="RNase_J_2"/>
</dbReference>
<feature type="active site" description="Proton acceptor" evidence="10">
    <location>
        <position position="406"/>
    </location>
</feature>
<dbReference type="Pfam" id="PF17770">
    <property type="entry name" value="RNase_J_C"/>
    <property type="match status" value="1"/>
</dbReference>
<reference evidence="14 15" key="1">
    <citation type="submission" date="2008-05" db="EMBL/GenBank/DDBJ databases">
        <title>Complete sequence of chromosome of Geobacter lovleyi SZ.</title>
        <authorList>
            <consortium name="US DOE Joint Genome Institute"/>
            <person name="Lucas S."/>
            <person name="Copeland A."/>
            <person name="Lapidus A."/>
            <person name="Glavina del Rio T."/>
            <person name="Dalin E."/>
            <person name="Tice H."/>
            <person name="Bruce D."/>
            <person name="Goodwin L."/>
            <person name="Pitluck S."/>
            <person name="Chertkov O."/>
            <person name="Meincke L."/>
            <person name="Brettin T."/>
            <person name="Detter J.C."/>
            <person name="Han C."/>
            <person name="Tapia R."/>
            <person name="Kuske C.R."/>
            <person name="Schmutz J."/>
            <person name="Larimer F."/>
            <person name="Land M."/>
            <person name="Hauser L."/>
            <person name="Kyrpides N."/>
            <person name="Mikhailova N."/>
            <person name="Sung Y."/>
            <person name="Fletcher K.E."/>
            <person name="Ritalahti K.M."/>
            <person name="Loeffler F.E."/>
            <person name="Richardson P."/>
        </authorList>
    </citation>
    <scope>NUCLEOTIDE SEQUENCE [LARGE SCALE GENOMIC DNA]</scope>
    <source>
        <strain evidence="15">ATCC BAA-1151 / DSM 17278 / SZ</strain>
    </source>
</reference>
<comment type="cofactor">
    <cofactor evidence="12">
        <name>Zn(2+)</name>
        <dbReference type="ChEBI" id="CHEBI:29105"/>
    </cofactor>
    <text evidence="12">Binds 2 Zn(2+) ions per subunit. It is not clear if Zn(2+) or Mg(2+) is physiologically important.</text>
</comment>
<dbReference type="STRING" id="398767.Glov_3415"/>
<feature type="binding site" evidence="12">
    <location>
        <position position="201"/>
    </location>
    <ligand>
        <name>Zn(2+)</name>
        <dbReference type="ChEBI" id="CHEBI:29105"/>
        <label>1</label>
        <note>catalytic</note>
    </ligand>
</feature>
<comment type="similarity">
    <text evidence="9">Belongs to the metallo-beta-lactamase superfamily. RNA-metabolizing metallo-beta-lactamase-like family. Bacterial RNase J subfamily.</text>
</comment>
<keyword evidence="1 9" id="KW-0963">Cytoplasm</keyword>
<feature type="binding site" evidence="12">
    <location>
        <position position="113"/>
    </location>
    <ligand>
        <name>Zn(2+)</name>
        <dbReference type="ChEBI" id="CHEBI:29105"/>
        <label>1</label>
        <note>catalytic</note>
    </ligand>
</feature>
<feature type="binding site" evidence="11">
    <location>
        <begin position="270"/>
        <end position="272"/>
    </location>
    <ligand>
        <name>substrate</name>
    </ligand>
</feature>
<evidence type="ECO:0000256" key="12">
    <source>
        <dbReference type="PIRSR" id="PIRSR004803-3"/>
    </source>
</evidence>
<evidence type="ECO:0000256" key="10">
    <source>
        <dbReference type="PIRSR" id="PIRSR004803-1"/>
    </source>
</evidence>
<evidence type="ECO:0000256" key="8">
    <source>
        <dbReference type="ARBA" id="ARBA00022884"/>
    </source>
</evidence>
<keyword evidence="5 9" id="KW-0378">Hydrolase</keyword>
<dbReference type="CDD" id="cd07714">
    <property type="entry name" value="RNaseJ_MBL-fold"/>
    <property type="match status" value="1"/>
</dbReference>
<feature type="domain" description="Metallo-beta-lactamase" evidence="13">
    <location>
        <begin position="60"/>
        <end position="253"/>
    </location>
</feature>
<feature type="binding site" evidence="12">
    <location>
        <position position="428"/>
    </location>
    <ligand>
        <name>Zn(2+)</name>
        <dbReference type="ChEBI" id="CHEBI:29105"/>
        <label>1</label>
        <note>catalytic</note>
    </ligand>
</feature>
<keyword evidence="15" id="KW-1185">Reference proteome</keyword>
<accession>B3E217</accession>
<evidence type="ECO:0000256" key="7">
    <source>
        <dbReference type="ARBA" id="ARBA00022839"/>
    </source>
</evidence>
<feature type="active site" description="Proton donor" evidence="10">
    <location>
        <position position="233"/>
    </location>
</feature>
<dbReference type="PANTHER" id="PTHR43694:SF1">
    <property type="entry name" value="RIBONUCLEASE J"/>
    <property type="match status" value="1"/>
</dbReference>
<feature type="binding site" evidence="12">
    <location>
        <position position="118"/>
    </location>
    <ligand>
        <name>Zn(2+)</name>
        <dbReference type="ChEBI" id="CHEBI:29105"/>
        <label>1</label>
        <note>catalytic</note>
    </ligand>
</feature>
<dbReference type="eggNOG" id="COG0595">
    <property type="taxonomic scope" value="Bacteria"/>
</dbReference>
<dbReference type="Gene3D" id="3.10.20.580">
    <property type="match status" value="1"/>
</dbReference>
<feature type="binding site" evidence="12">
    <location>
        <position position="117"/>
    </location>
    <ligand>
        <name>Zn(2+)</name>
        <dbReference type="ChEBI" id="CHEBI:29105"/>
        <label>1</label>
        <note>catalytic</note>
    </ligand>
</feature>
<dbReference type="GO" id="GO:0008270">
    <property type="term" value="F:zinc ion binding"/>
    <property type="evidence" value="ECO:0007669"/>
    <property type="project" value="InterPro"/>
</dbReference>
<keyword evidence="6 12" id="KW-0862">Zinc</keyword>
<evidence type="ECO:0000256" key="4">
    <source>
        <dbReference type="ARBA" id="ARBA00022759"/>
    </source>
</evidence>
<gene>
    <name evidence="9" type="primary">rnj</name>
    <name evidence="14" type="ordered locus">Glov_3415</name>
</gene>
<feature type="binding site" evidence="9 11">
    <location>
        <begin position="402"/>
        <end position="406"/>
    </location>
    <ligand>
        <name>substrate</name>
    </ligand>
</feature>
<feature type="binding site" evidence="12">
    <location>
        <position position="88"/>
    </location>
    <ligand>
        <name>Ca(2+)</name>
        <dbReference type="ChEBI" id="CHEBI:29108"/>
    </ligand>
</feature>
<keyword evidence="2 9" id="KW-0540">Nuclease</keyword>
<dbReference type="PIRSF" id="PIRSF004803">
    <property type="entry name" value="RnjA"/>
    <property type="match status" value="1"/>
</dbReference>
<evidence type="ECO:0000256" key="9">
    <source>
        <dbReference type="HAMAP-Rule" id="MF_01491"/>
    </source>
</evidence>